<name>A0A9Q1BUR0_HOLLE</name>
<evidence type="ECO:0000259" key="2">
    <source>
        <dbReference type="PROSITE" id="PS50026"/>
    </source>
</evidence>
<protein>
    <submittedName>
        <fullName evidence="4">Fibrinogen C domain-containing protein 1</fullName>
    </submittedName>
</protein>
<feature type="domain" description="EGF-like" evidence="2">
    <location>
        <begin position="80"/>
        <end position="119"/>
    </location>
</feature>
<dbReference type="SUPFAM" id="SSF56496">
    <property type="entry name" value="Fibrinogen C-terminal domain-like"/>
    <property type="match status" value="1"/>
</dbReference>
<dbReference type="PROSITE" id="PS51406">
    <property type="entry name" value="FIBRINOGEN_C_2"/>
    <property type="match status" value="1"/>
</dbReference>
<feature type="domain" description="Fibrinogen C-terminal" evidence="3">
    <location>
        <begin position="117"/>
        <end position="166"/>
    </location>
</feature>
<evidence type="ECO:0000259" key="3">
    <source>
        <dbReference type="PROSITE" id="PS51406"/>
    </source>
</evidence>
<dbReference type="AlphaFoldDB" id="A0A9Q1BUR0"/>
<dbReference type="Pfam" id="PF00147">
    <property type="entry name" value="Fibrinogen_C"/>
    <property type="match status" value="1"/>
</dbReference>
<gene>
    <name evidence="4" type="ORF">HOLleu_23900</name>
</gene>
<dbReference type="OrthoDB" id="6236007at2759"/>
<dbReference type="InterPro" id="IPR036084">
    <property type="entry name" value="Ser_inhib-like_sf"/>
</dbReference>
<evidence type="ECO:0000256" key="1">
    <source>
        <dbReference type="PROSITE-ProRule" id="PRU00076"/>
    </source>
</evidence>
<dbReference type="SMART" id="SM00181">
    <property type="entry name" value="EGF"/>
    <property type="match status" value="2"/>
</dbReference>
<dbReference type="InterPro" id="IPR002919">
    <property type="entry name" value="TIL_dom"/>
</dbReference>
<evidence type="ECO:0000313" key="4">
    <source>
        <dbReference type="EMBL" id="KAJ8033603.1"/>
    </source>
</evidence>
<dbReference type="Gene3D" id="3.90.215.10">
    <property type="entry name" value="Gamma Fibrinogen, chain A, domain 1"/>
    <property type="match status" value="1"/>
</dbReference>
<dbReference type="Gene3D" id="2.10.25.10">
    <property type="entry name" value="Laminin"/>
    <property type="match status" value="2"/>
</dbReference>
<dbReference type="InterPro" id="IPR002181">
    <property type="entry name" value="Fibrinogen_a/b/g_C_dom"/>
</dbReference>
<comment type="caution">
    <text evidence="1">Lacks conserved residue(s) required for the propagation of feature annotation.</text>
</comment>
<organism evidence="4 5">
    <name type="scientific">Holothuria leucospilota</name>
    <name type="common">Black long sea cucumber</name>
    <name type="synonym">Mertensiothuria leucospilota</name>
    <dbReference type="NCBI Taxonomy" id="206669"/>
    <lineage>
        <taxon>Eukaryota</taxon>
        <taxon>Metazoa</taxon>
        <taxon>Echinodermata</taxon>
        <taxon>Eleutherozoa</taxon>
        <taxon>Echinozoa</taxon>
        <taxon>Holothuroidea</taxon>
        <taxon>Aspidochirotacea</taxon>
        <taxon>Aspidochirotida</taxon>
        <taxon>Holothuriidae</taxon>
        <taxon>Holothuria</taxon>
    </lineage>
</organism>
<dbReference type="NCBIfam" id="NF040941">
    <property type="entry name" value="GGGWT_bact"/>
    <property type="match status" value="1"/>
</dbReference>
<reference evidence="4" key="1">
    <citation type="submission" date="2021-10" db="EMBL/GenBank/DDBJ databases">
        <title>Tropical sea cucumber genome reveals ecological adaptation and Cuvierian tubules defense mechanism.</title>
        <authorList>
            <person name="Chen T."/>
        </authorList>
    </citation>
    <scope>NUCLEOTIDE SEQUENCE</scope>
    <source>
        <strain evidence="4">Nanhai2018</strain>
        <tissue evidence="4">Muscle</tissue>
    </source>
</reference>
<dbReference type="PROSITE" id="PS50026">
    <property type="entry name" value="EGF_3"/>
    <property type="match status" value="1"/>
</dbReference>
<evidence type="ECO:0000313" key="5">
    <source>
        <dbReference type="Proteomes" id="UP001152320"/>
    </source>
</evidence>
<keyword evidence="5" id="KW-1185">Reference proteome</keyword>
<dbReference type="Pfam" id="PF01826">
    <property type="entry name" value="TIL"/>
    <property type="match status" value="1"/>
</dbReference>
<dbReference type="InterPro" id="IPR036056">
    <property type="entry name" value="Fibrinogen-like_C"/>
</dbReference>
<dbReference type="CDD" id="cd19941">
    <property type="entry name" value="TIL"/>
    <property type="match status" value="1"/>
</dbReference>
<dbReference type="PROSITE" id="PS01186">
    <property type="entry name" value="EGF_2"/>
    <property type="match status" value="1"/>
</dbReference>
<accession>A0A9Q1BUR0</accession>
<proteinExistence type="predicted"/>
<sequence length="166" mass="18277">MEYGNCTCQATCEDPENLMRCQTICTEEKTCICQDGFVKKGDDCVLPGECSCFMEGEGIISNGQTQMNTFCTRRCECQSNVLTCEDNYRCNFHATCEERGGVRQCYCNDGYTGDGETCVSTTPTDCADIYNGGVTDSSVYTIKPTNWPGPPFQVYCNMTDGGGWTV</sequence>
<dbReference type="EMBL" id="JAIZAY010000011">
    <property type="protein sequence ID" value="KAJ8033603.1"/>
    <property type="molecule type" value="Genomic_DNA"/>
</dbReference>
<dbReference type="InterPro" id="IPR000742">
    <property type="entry name" value="EGF"/>
</dbReference>
<dbReference type="InterPro" id="IPR014716">
    <property type="entry name" value="Fibrinogen_a/b/g_C_1"/>
</dbReference>
<dbReference type="SUPFAM" id="SSF57567">
    <property type="entry name" value="Serine protease inhibitors"/>
    <property type="match status" value="1"/>
</dbReference>
<keyword evidence="1" id="KW-0245">EGF-like domain</keyword>
<comment type="caution">
    <text evidence="4">The sequence shown here is derived from an EMBL/GenBank/DDBJ whole genome shotgun (WGS) entry which is preliminary data.</text>
</comment>
<dbReference type="Proteomes" id="UP001152320">
    <property type="component" value="Chromosome 11"/>
</dbReference>